<name>A0ABT8BUX7_9VIBR</name>
<dbReference type="InterPro" id="IPR014980">
    <property type="entry name" value="DOPA_dioxygen"/>
</dbReference>
<keyword evidence="2" id="KW-1185">Reference proteome</keyword>
<dbReference type="Proteomes" id="UP001238540">
    <property type="component" value="Unassembled WGS sequence"/>
</dbReference>
<accession>A0ABT8BUX7</accession>
<dbReference type="EMBL" id="JAUFQC010000001">
    <property type="protein sequence ID" value="MDN3610191.1"/>
    <property type="molecule type" value="Genomic_DNA"/>
</dbReference>
<dbReference type="PIRSF" id="PIRSF028139">
    <property type="entry name" value="DOPA-diox_rel_Mll2280"/>
    <property type="match status" value="1"/>
</dbReference>
<dbReference type="Gene3D" id="3.30.70.1240">
    <property type="entry name" value="DOPA-like domains"/>
    <property type="match status" value="1"/>
</dbReference>
<dbReference type="InterPro" id="IPR023389">
    <property type="entry name" value="DOPA-like_sf"/>
</dbReference>
<reference evidence="2" key="1">
    <citation type="journal article" date="2019" name="Int. J. Syst. Evol. Microbiol.">
        <title>The Global Catalogue of Microorganisms (GCM) 10K type strain sequencing project: providing services to taxonomists for standard genome sequencing and annotation.</title>
        <authorList>
            <consortium name="The Broad Institute Genomics Platform"/>
            <consortium name="The Broad Institute Genome Sequencing Center for Infectious Disease"/>
            <person name="Wu L."/>
            <person name="Ma J."/>
        </authorList>
    </citation>
    <scope>NUCLEOTIDE SEQUENCE [LARGE SCALE GENOMIC DNA]</scope>
    <source>
        <strain evidence="2">CECT 7398</strain>
    </source>
</reference>
<dbReference type="RefSeq" id="WP_076589367.1">
    <property type="nucleotide sequence ID" value="NZ_JABEYA020000001.1"/>
</dbReference>
<evidence type="ECO:0000313" key="2">
    <source>
        <dbReference type="Proteomes" id="UP001238540"/>
    </source>
</evidence>
<evidence type="ECO:0000313" key="1">
    <source>
        <dbReference type="EMBL" id="MDN3610191.1"/>
    </source>
</evidence>
<protein>
    <submittedName>
        <fullName evidence="1">DOPA 4,5-dioxygenase family protein</fullName>
    </submittedName>
</protein>
<proteinExistence type="predicted"/>
<dbReference type="SUPFAM" id="SSF143410">
    <property type="entry name" value="DOPA-like"/>
    <property type="match status" value="1"/>
</dbReference>
<gene>
    <name evidence="1" type="ORF">QWZ16_10805</name>
</gene>
<dbReference type="PANTHER" id="PTHR36423:SF2">
    <property type="entry name" value="AFR070WP"/>
    <property type="match status" value="1"/>
</dbReference>
<dbReference type="PANTHER" id="PTHR36423">
    <property type="entry name" value="AFR070WP"/>
    <property type="match status" value="1"/>
</dbReference>
<comment type="caution">
    <text evidence="1">The sequence shown here is derived from an EMBL/GenBank/DDBJ whole genome shotgun (WGS) entry which is preliminary data.</text>
</comment>
<sequence>MAYPKNTHSEYHAHVYFDEATTDFSAELREQLQGTFSLSVGPFNQRPVGPHTMWSFSITFSQCDFEWFIPWLDHARGRQPVLVHAVTGDDINDHTLFAYWLGQEVDLDLTVFPSR</sequence>
<organism evidence="1 2">
    <name type="scientific">Vibrio ostreicida</name>
    <dbReference type="NCBI Taxonomy" id="526588"/>
    <lineage>
        <taxon>Bacteria</taxon>
        <taxon>Pseudomonadati</taxon>
        <taxon>Pseudomonadota</taxon>
        <taxon>Gammaproteobacteria</taxon>
        <taxon>Vibrionales</taxon>
        <taxon>Vibrionaceae</taxon>
        <taxon>Vibrio</taxon>
    </lineage>
</organism>
<dbReference type="Pfam" id="PF08883">
    <property type="entry name" value="DOPA_dioxygen"/>
    <property type="match status" value="1"/>
</dbReference>